<gene>
    <name evidence="11" type="ORF">MCB1EB_2061</name>
</gene>
<dbReference type="AlphaFoldDB" id="A0A2Z6EXU8"/>
<dbReference type="Pfam" id="PF00528">
    <property type="entry name" value="BPD_transp_1"/>
    <property type="match status" value="1"/>
</dbReference>
<keyword evidence="12" id="KW-1185">Reference proteome</keyword>
<name>A0A2Z6EXU8_9BURK</name>
<dbReference type="PANTHER" id="PTHR30425:SF1">
    <property type="entry name" value="PHOSPHATE TRANSPORT SYSTEM PERMEASE PROTEIN PSTC"/>
    <property type="match status" value="1"/>
</dbReference>
<dbReference type="Gene3D" id="1.10.3720.10">
    <property type="entry name" value="MetI-like"/>
    <property type="match status" value="1"/>
</dbReference>
<dbReference type="RefSeq" id="WP_081953548.1">
    <property type="nucleotide sequence ID" value="NZ_AP018150.1"/>
</dbReference>
<evidence type="ECO:0000256" key="9">
    <source>
        <dbReference type="RuleBase" id="RU363032"/>
    </source>
</evidence>
<dbReference type="InterPro" id="IPR035906">
    <property type="entry name" value="MetI-like_sf"/>
</dbReference>
<comment type="similarity">
    <text evidence="2 10">Belongs to the binding-protein-dependent transport system permease family. CysTW subfamily.</text>
</comment>
<dbReference type="KEGG" id="mcys:MCB1EB_2061"/>
<reference evidence="11 12" key="1">
    <citation type="journal article" date="2018" name="Microbes Environ.">
        <title>Comparative Genomic Insights into Endofungal Lifestyles of Two Bacterial Endosymbionts, Mycoavidus cysteinexigens and Burkholderia rhizoxinica.</title>
        <authorList>
            <person name="Sharmin D."/>
            <person name="Guo Y."/>
            <person name="Nishizawa T."/>
            <person name="Ohshima S."/>
            <person name="Sato Y."/>
            <person name="Takashima Y."/>
            <person name="Narisawa K."/>
            <person name="Ohta H."/>
        </authorList>
    </citation>
    <scope>NUCLEOTIDE SEQUENCE [LARGE SCALE GENOMIC DNA]</scope>
    <source>
        <strain evidence="11 12">B1-EB</strain>
    </source>
</reference>
<protein>
    <recommendedName>
        <fullName evidence="10">Phosphate transport system permease protein</fullName>
    </recommendedName>
</protein>
<dbReference type="InterPro" id="IPR000515">
    <property type="entry name" value="MetI-like"/>
</dbReference>
<evidence type="ECO:0000256" key="1">
    <source>
        <dbReference type="ARBA" id="ARBA00004651"/>
    </source>
</evidence>
<dbReference type="NCBIfam" id="NF008435">
    <property type="entry name" value="PRK11275.1"/>
    <property type="match status" value="1"/>
</dbReference>
<comment type="function">
    <text evidence="10">Part of the binding-protein-dependent transport system for phosphate; probably responsible for the translocation of the substrate across the membrane.</text>
</comment>
<keyword evidence="6 9" id="KW-0812">Transmembrane</keyword>
<dbReference type="PANTHER" id="PTHR30425">
    <property type="entry name" value="PHOSPHATE TRANSPORT SYSTEM PERMEASE PROTEIN PST"/>
    <property type="match status" value="1"/>
</dbReference>
<dbReference type="Proteomes" id="UP000282597">
    <property type="component" value="Chromosome"/>
</dbReference>
<evidence type="ECO:0000256" key="10">
    <source>
        <dbReference type="RuleBase" id="RU363054"/>
    </source>
</evidence>
<feature type="transmembrane region" description="Helical" evidence="9">
    <location>
        <begin position="81"/>
        <end position="112"/>
    </location>
</feature>
<feature type="transmembrane region" description="Helical" evidence="9">
    <location>
        <begin position="38"/>
        <end position="61"/>
    </location>
</feature>
<proteinExistence type="inferred from homology"/>
<feature type="transmembrane region" description="Helical" evidence="9">
    <location>
        <begin position="182"/>
        <end position="201"/>
    </location>
</feature>
<dbReference type="SUPFAM" id="SSF161098">
    <property type="entry name" value="MetI-like"/>
    <property type="match status" value="1"/>
</dbReference>
<comment type="caution">
    <text evidence="10">Lacks conserved residue(s) required for the propagation of feature annotation.</text>
</comment>
<evidence type="ECO:0000256" key="3">
    <source>
        <dbReference type="ARBA" id="ARBA00022448"/>
    </source>
</evidence>
<keyword evidence="7 9" id="KW-1133">Transmembrane helix</keyword>
<feature type="transmembrane region" description="Helical" evidence="9">
    <location>
        <begin position="302"/>
        <end position="321"/>
    </location>
</feature>
<dbReference type="GO" id="GO:0005886">
    <property type="term" value="C:plasma membrane"/>
    <property type="evidence" value="ECO:0007669"/>
    <property type="project" value="UniProtKB-SubCell"/>
</dbReference>
<dbReference type="GO" id="GO:0006817">
    <property type="term" value="P:phosphate ion transport"/>
    <property type="evidence" value="ECO:0007669"/>
    <property type="project" value="UniProtKB-KW"/>
</dbReference>
<evidence type="ECO:0000256" key="8">
    <source>
        <dbReference type="ARBA" id="ARBA00023136"/>
    </source>
</evidence>
<evidence type="ECO:0000256" key="2">
    <source>
        <dbReference type="ARBA" id="ARBA00007069"/>
    </source>
</evidence>
<organism evidence="11 12">
    <name type="scientific">Mycoavidus cysteinexigens</name>
    <dbReference type="NCBI Taxonomy" id="1553431"/>
    <lineage>
        <taxon>Bacteria</taxon>
        <taxon>Pseudomonadati</taxon>
        <taxon>Pseudomonadota</taxon>
        <taxon>Betaproteobacteria</taxon>
        <taxon>Burkholderiales</taxon>
        <taxon>Burkholderiaceae</taxon>
        <taxon>Mycoavidus</taxon>
    </lineage>
</organism>
<evidence type="ECO:0000313" key="12">
    <source>
        <dbReference type="Proteomes" id="UP000282597"/>
    </source>
</evidence>
<dbReference type="PROSITE" id="PS50928">
    <property type="entry name" value="ABC_TM1"/>
    <property type="match status" value="1"/>
</dbReference>
<dbReference type="EMBL" id="AP018150">
    <property type="protein sequence ID" value="BBE10222.1"/>
    <property type="molecule type" value="Genomic_DNA"/>
</dbReference>
<sequence length="331" mass="35438">MKLSGKVALPKPRLVRRKALSPLSRLGDKCFAVLTRGAALVSLLIFVGIILSLLVAAWPAMQKFGLGFLWQSRWDPPSDVFGALAPIYGTLVTSSIALLIAVPVSFGIAFFLTELAPAWLRQPLGMAIELLAAIPSIVYGMWGLLVFSPIFADFFEKPIGALLGPLPVLGALFRGPPIGTGLLCAGVILAMMIVPYIAAVMREVFELTPVLLKESAYGMGCTRWEVMRHIVLPYTKTGVVSGVMLGLGRALGETMAVTFVIGNTNLLRNVSLFSPGNSITSALANEFAEAGAGLHSAALMELGLILFLITFVVLALSKWMLLRLEQKEGGR</sequence>
<evidence type="ECO:0000256" key="4">
    <source>
        <dbReference type="ARBA" id="ARBA00022475"/>
    </source>
</evidence>
<dbReference type="NCBIfam" id="TIGR02138">
    <property type="entry name" value="phosphate_pstC"/>
    <property type="match status" value="1"/>
</dbReference>
<dbReference type="InterPro" id="IPR051124">
    <property type="entry name" value="Phosphate_Transport_Permease"/>
</dbReference>
<dbReference type="InterPro" id="IPR011864">
    <property type="entry name" value="Phosphate_PstC"/>
</dbReference>
<feature type="transmembrane region" description="Helical" evidence="9">
    <location>
        <begin position="124"/>
        <end position="152"/>
    </location>
</feature>
<evidence type="ECO:0000256" key="6">
    <source>
        <dbReference type="ARBA" id="ARBA00022692"/>
    </source>
</evidence>
<accession>A0A2Z6EXU8</accession>
<comment type="subcellular location">
    <subcellularLocation>
        <location evidence="10">Cell inner membrane</location>
        <topology evidence="10">Multi-pass membrane protein</topology>
    </subcellularLocation>
    <subcellularLocation>
        <location evidence="1 9">Cell membrane</location>
        <topology evidence="1 9">Multi-pass membrane protein</topology>
    </subcellularLocation>
</comment>
<evidence type="ECO:0000256" key="5">
    <source>
        <dbReference type="ARBA" id="ARBA00022592"/>
    </source>
</evidence>
<dbReference type="GO" id="GO:0005315">
    <property type="term" value="F:phosphate transmembrane transporter activity"/>
    <property type="evidence" value="ECO:0007669"/>
    <property type="project" value="InterPro"/>
</dbReference>
<keyword evidence="3 9" id="KW-0813">Transport</keyword>
<keyword evidence="5 10" id="KW-0592">Phosphate transport</keyword>
<dbReference type="CDD" id="cd06261">
    <property type="entry name" value="TM_PBP2"/>
    <property type="match status" value="1"/>
</dbReference>
<evidence type="ECO:0000256" key="7">
    <source>
        <dbReference type="ARBA" id="ARBA00022989"/>
    </source>
</evidence>
<keyword evidence="8 9" id="KW-0472">Membrane</keyword>
<keyword evidence="4" id="KW-1003">Cell membrane</keyword>
<keyword evidence="10" id="KW-0997">Cell inner membrane</keyword>
<evidence type="ECO:0000313" key="11">
    <source>
        <dbReference type="EMBL" id="BBE10222.1"/>
    </source>
</evidence>